<feature type="repeat" description="PPR" evidence="2">
    <location>
        <begin position="571"/>
        <end position="605"/>
    </location>
</feature>
<feature type="repeat" description="PPR" evidence="2">
    <location>
        <begin position="392"/>
        <end position="426"/>
    </location>
</feature>
<evidence type="ECO:0000313" key="4">
    <source>
        <dbReference type="Proteomes" id="UP000650833"/>
    </source>
</evidence>
<evidence type="ECO:0000256" key="1">
    <source>
        <dbReference type="ARBA" id="ARBA00022737"/>
    </source>
</evidence>
<dbReference type="Pfam" id="PF13812">
    <property type="entry name" value="PPR_3"/>
    <property type="match status" value="1"/>
</dbReference>
<keyword evidence="1" id="KW-0677">Repeat</keyword>
<dbReference type="NCBIfam" id="TIGR00756">
    <property type="entry name" value="PPR"/>
    <property type="match status" value="5"/>
</dbReference>
<feature type="repeat" description="PPR" evidence="2">
    <location>
        <begin position="355"/>
        <end position="391"/>
    </location>
</feature>
<dbReference type="AlphaFoldDB" id="A0A8H7UQP2"/>
<protein>
    <recommendedName>
        <fullName evidence="5">Pentacotripeptide-repeat region of PRORP domain-containing protein</fullName>
    </recommendedName>
</protein>
<sequence length="659" mass="76642">MFRQTKSLWPTVRRSIHQIKPIRQSILPAAHYKSRLTTNKLFYTTVISEPTTKTLNWSKYCELVENSNEQIPAEELEALSKFTVSSKTIKPSVAISRIQDILKYMSTRQDNPDVKASFCTCCNHLIQAYVQQGDLKTAKLVFDKMVAVGDVNERSIMQVVNGIRSHGTRAELYEFQKSMESKGLWIDSSLLYNAVIYALRDFGDLPGCRYYFTEMKKKNLTNTVHVYRAIMSVYRKANQPNQVLKYFNEMKEEGLEPTAGEYGMLFGSLSKDKNYHTLLKDVFEEMKSKKQPINLSFFLYMGWDPLEAMKEMGKTNLNVSVRDCNSGLAYYVKKNQFPEALNVMKWMNEYKIKMDTFSYSIMIDALAKDYDTPPSIVFTLYEDMKRHKLIPDKVTFTSLITNCCKNQDLDKALSLLNEMQIYEIKPNTYTFNSILNVLSSMTETSSVDVERASLVWSQMTDLGIQPDTRTCNIYLSLISRLIKSVQLQNNESERYSQTTLWEELEDTSRRVPQTVKEMQRMYRYMRRHKLENMHPDFVTYSIVINAMSAAGEVRSAMQVYDDAKMSRVTLPVSAYNEMMSALQRCGRVSESMGIWHDMKLQSILPDNTTYSIVLENCEQLGLVESLESIRRQRKLDFDRLQELEKKKEMRRLDRSLKRQ</sequence>
<dbReference type="EMBL" id="JAEPRC010000942">
    <property type="protein sequence ID" value="KAG2190567.1"/>
    <property type="molecule type" value="Genomic_DNA"/>
</dbReference>
<proteinExistence type="predicted"/>
<dbReference type="PANTHER" id="PTHR47942">
    <property type="entry name" value="TETRATRICOPEPTIDE REPEAT (TPR)-LIKE SUPERFAMILY PROTEIN-RELATED"/>
    <property type="match status" value="1"/>
</dbReference>
<dbReference type="PANTHER" id="PTHR47942:SF63">
    <property type="entry name" value="PENTATRICOPEPTIDE REPEAT-CONTAINING PROTEIN"/>
    <property type="match status" value="1"/>
</dbReference>
<gene>
    <name evidence="3" type="ORF">INT46_001318</name>
</gene>
<dbReference type="Proteomes" id="UP000650833">
    <property type="component" value="Unassembled WGS sequence"/>
</dbReference>
<evidence type="ECO:0000313" key="3">
    <source>
        <dbReference type="EMBL" id="KAG2190567.1"/>
    </source>
</evidence>
<evidence type="ECO:0000256" key="2">
    <source>
        <dbReference type="PROSITE-ProRule" id="PRU00708"/>
    </source>
</evidence>
<name>A0A8H7UQP2_9FUNG</name>
<feature type="repeat" description="PPR" evidence="2">
    <location>
        <begin position="536"/>
        <end position="570"/>
    </location>
</feature>
<dbReference type="PROSITE" id="PS51375">
    <property type="entry name" value="PPR"/>
    <property type="match status" value="5"/>
</dbReference>
<dbReference type="Gene3D" id="1.25.40.10">
    <property type="entry name" value="Tetratricopeptide repeat domain"/>
    <property type="match status" value="4"/>
</dbReference>
<dbReference type="Pfam" id="PF01535">
    <property type="entry name" value="PPR"/>
    <property type="match status" value="2"/>
</dbReference>
<dbReference type="OrthoDB" id="407658at2759"/>
<dbReference type="InterPro" id="IPR051222">
    <property type="entry name" value="PPR/CCM1_RNA-binding"/>
</dbReference>
<comment type="caution">
    <text evidence="3">The sequence shown here is derived from an EMBL/GenBank/DDBJ whole genome shotgun (WGS) entry which is preliminary data.</text>
</comment>
<feature type="repeat" description="PPR" evidence="2">
    <location>
        <begin position="223"/>
        <end position="257"/>
    </location>
</feature>
<accession>A0A8H7UQP2</accession>
<evidence type="ECO:0008006" key="5">
    <source>
        <dbReference type="Google" id="ProtNLM"/>
    </source>
</evidence>
<reference evidence="3" key="1">
    <citation type="submission" date="2020-12" db="EMBL/GenBank/DDBJ databases">
        <title>Metabolic potential, ecology and presence of endohyphal bacteria is reflected in genomic diversity of Mucoromycotina.</title>
        <authorList>
            <person name="Muszewska A."/>
            <person name="Okrasinska A."/>
            <person name="Steczkiewicz K."/>
            <person name="Drgas O."/>
            <person name="Orlowska M."/>
            <person name="Perlinska-Lenart U."/>
            <person name="Aleksandrzak-Piekarczyk T."/>
            <person name="Szatraj K."/>
            <person name="Zielenkiewicz U."/>
            <person name="Pilsyk S."/>
            <person name="Malc E."/>
            <person name="Mieczkowski P."/>
            <person name="Kruszewska J.S."/>
            <person name="Biernat P."/>
            <person name="Pawlowska J."/>
        </authorList>
    </citation>
    <scope>NUCLEOTIDE SEQUENCE</scope>
    <source>
        <strain evidence="3">CBS 226.32</strain>
    </source>
</reference>
<dbReference type="InterPro" id="IPR002885">
    <property type="entry name" value="PPR_rpt"/>
</dbReference>
<keyword evidence="4" id="KW-1185">Reference proteome</keyword>
<organism evidence="3 4">
    <name type="scientific">Mucor plumbeus</name>
    <dbReference type="NCBI Taxonomy" id="97098"/>
    <lineage>
        <taxon>Eukaryota</taxon>
        <taxon>Fungi</taxon>
        <taxon>Fungi incertae sedis</taxon>
        <taxon>Mucoromycota</taxon>
        <taxon>Mucoromycotina</taxon>
        <taxon>Mucoromycetes</taxon>
        <taxon>Mucorales</taxon>
        <taxon>Mucorineae</taxon>
        <taxon>Mucoraceae</taxon>
        <taxon>Mucor</taxon>
    </lineage>
</organism>
<dbReference type="InterPro" id="IPR011990">
    <property type="entry name" value="TPR-like_helical_dom_sf"/>
</dbReference>
<dbReference type="Pfam" id="PF13041">
    <property type="entry name" value="PPR_2"/>
    <property type="match status" value="3"/>
</dbReference>